<dbReference type="RefSeq" id="WP_345005558.1">
    <property type="nucleotide sequence ID" value="NZ_BAABCY010000040.1"/>
</dbReference>
<dbReference type="InterPro" id="IPR046357">
    <property type="entry name" value="PPIase_dom_sf"/>
</dbReference>
<dbReference type="PANTHER" id="PTHR47245">
    <property type="entry name" value="PEPTIDYLPROLYL ISOMERASE"/>
    <property type="match status" value="1"/>
</dbReference>
<dbReference type="PANTHER" id="PTHR47245:SF2">
    <property type="entry name" value="PEPTIDYL-PROLYL CIS-TRANS ISOMERASE HP_0175-RELATED"/>
    <property type="match status" value="1"/>
</dbReference>
<protein>
    <submittedName>
        <fullName evidence="3">Peptidylprolyl isomerase</fullName>
    </submittedName>
</protein>
<keyword evidence="1" id="KW-0697">Rotamase</keyword>
<accession>A0ABP6XIL2</accession>
<keyword evidence="1 3" id="KW-0413">Isomerase</keyword>
<dbReference type="Pfam" id="PF13145">
    <property type="entry name" value="Rotamase_2"/>
    <property type="match status" value="1"/>
</dbReference>
<proteinExistence type="predicted"/>
<dbReference type="EMBL" id="BAABCY010000040">
    <property type="protein sequence ID" value="GAA3567879.1"/>
    <property type="molecule type" value="Genomic_DNA"/>
</dbReference>
<feature type="domain" description="PpiC" evidence="2">
    <location>
        <begin position="122"/>
        <end position="221"/>
    </location>
</feature>
<dbReference type="InterPro" id="IPR000297">
    <property type="entry name" value="PPIase_PpiC"/>
</dbReference>
<sequence>MKLRYLLVICGVLFLSNLEAQKQQEDILFMVDDTPVYISEFLRVYNKNLDLVQDESQKDVDEYLTLFTNYKLKLKEARALGLHKKPSYIRELRNYKKQLVQGYITDAKVTDALISEAYDRISYDVKANHILVKVSENASPKDTLAAFNEAVNLRNRALKEGFERVRKEVHNGQTIFGESLGYFSGFKMVYKFENVAYNTKVGGISQVFRTRFGYHFLKVFDKRKSRGEVTVAHIMIANKQKDTINMTPEPRIQEIYKKFEQGEDFESLAKQFSDDKSTASRGGMLEPFSGGQLTSQEFEDQAFGLADIGDVSSPFKTEFGWHIVKLYDKKPIRPFEQLKSELEMRVKRDDRSRLIDEALIEDLKERYNISDHQPDLSYFVSILNEDYFKRTWTLPSDFIANKPLVKIVDRQFTYKDFAEYLLKAQRQMEPRMPFSTIVSKKYNNFFNSQLIKYREDHLEEENEEYAFVVSEYRDGLLLFDLMESNIWNISESDSLDLQNFYNSHKTKYVLPKRVDAIVATSTNQKALKKVAKLLHKGLPVDQIKNLVNSNNTIQVIFTSGVMDASHQALPKGFVFKNGMSKIYSHHDAFVVVQVKEVLPEAQKTFDEAKGSVISDYQIYKESKWVKELRDKFKVTINQEALKKVKLQIKSQ</sequence>
<comment type="caution">
    <text evidence="3">The sequence shown here is derived from an EMBL/GenBank/DDBJ whole genome shotgun (WGS) entry which is preliminary data.</text>
</comment>
<keyword evidence="4" id="KW-1185">Reference proteome</keyword>
<organism evidence="3 4">
    <name type="scientific">Snuella lapsa</name>
    <dbReference type="NCBI Taxonomy" id="870481"/>
    <lineage>
        <taxon>Bacteria</taxon>
        <taxon>Pseudomonadati</taxon>
        <taxon>Bacteroidota</taxon>
        <taxon>Flavobacteriia</taxon>
        <taxon>Flavobacteriales</taxon>
        <taxon>Flavobacteriaceae</taxon>
        <taxon>Snuella</taxon>
    </lineage>
</organism>
<reference evidence="4" key="1">
    <citation type="journal article" date="2019" name="Int. J. Syst. Evol. Microbiol.">
        <title>The Global Catalogue of Microorganisms (GCM) 10K type strain sequencing project: providing services to taxonomists for standard genome sequencing and annotation.</title>
        <authorList>
            <consortium name="The Broad Institute Genomics Platform"/>
            <consortium name="The Broad Institute Genome Sequencing Center for Infectious Disease"/>
            <person name="Wu L."/>
            <person name="Ma J."/>
        </authorList>
    </citation>
    <scope>NUCLEOTIDE SEQUENCE [LARGE SCALE GENOMIC DNA]</scope>
    <source>
        <strain evidence="4">JCM 17111</strain>
    </source>
</reference>
<feature type="domain" description="PpiC" evidence="2">
    <location>
        <begin position="226"/>
        <end position="328"/>
    </location>
</feature>
<evidence type="ECO:0000256" key="1">
    <source>
        <dbReference type="PROSITE-ProRule" id="PRU00278"/>
    </source>
</evidence>
<dbReference type="InterPro" id="IPR050245">
    <property type="entry name" value="PrsA_foldase"/>
</dbReference>
<gene>
    <name evidence="3" type="ORF">GCM10022395_17450</name>
</gene>
<evidence type="ECO:0000313" key="4">
    <source>
        <dbReference type="Proteomes" id="UP001500954"/>
    </source>
</evidence>
<dbReference type="SUPFAM" id="SSF54534">
    <property type="entry name" value="FKBP-like"/>
    <property type="match status" value="2"/>
</dbReference>
<dbReference type="Proteomes" id="UP001500954">
    <property type="component" value="Unassembled WGS sequence"/>
</dbReference>
<dbReference type="Gene3D" id="3.10.50.40">
    <property type="match status" value="2"/>
</dbReference>
<evidence type="ECO:0000259" key="2">
    <source>
        <dbReference type="PROSITE" id="PS50198"/>
    </source>
</evidence>
<dbReference type="Pfam" id="PF00639">
    <property type="entry name" value="Rotamase"/>
    <property type="match status" value="2"/>
</dbReference>
<dbReference type="PROSITE" id="PS50198">
    <property type="entry name" value="PPIC_PPIASE_2"/>
    <property type="match status" value="2"/>
</dbReference>
<dbReference type="GO" id="GO:0016853">
    <property type="term" value="F:isomerase activity"/>
    <property type="evidence" value="ECO:0007669"/>
    <property type="project" value="UniProtKB-KW"/>
</dbReference>
<name>A0ABP6XIL2_9FLAO</name>
<evidence type="ECO:0000313" key="3">
    <source>
        <dbReference type="EMBL" id="GAA3567879.1"/>
    </source>
</evidence>